<dbReference type="OrthoDB" id="1287748at2759"/>
<organism evidence="3">
    <name type="scientific">Nicotiana tabacum</name>
    <name type="common">Common tobacco</name>
    <dbReference type="NCBI Taxonomy" id="4097"/>
    <lineage>
        <taxon>Eukaryota</taxon>
        <taxon>Viridiplantae</taxon>
        <taxon>Streptophyta</taxon>
        <taxon>Embryophyta</taxon>
        <taxon>Tracheophyta</taxon>
        <taxon>Spermatophyta</taxon>
        <taxon>Magnoliopsida</taxon>
        <taxon>eudicotyledons</taxon>
        <taxon>Gunneridae</taxon>
        <taxon>Pentapetalae</taxon>
        <taxon>asterids</taxon>
        <taxon>lamiids</taxon>
        <taxon>Solanales</taxon>
        <taxon>Solanaceae</taxon>
        <taxon>Nicotianoideae</taxon>
        <taxon>Nicotianeae</taxon>
        <taxon>Nicotiana</taxon>
    </lineage>
</organism>
<sequence length="400" mass="44780">MLELLLTVVIAPAKILIASAKGNEHLRSPQMREYRRICEFLEGRLFSAGAHSFPQMRMRRGYGASLVILVVYVNDIILTGADLHELSSLKGFLHEQFRIKDLVSLNYFLGIEVSYSDSGVLLHQKKFIHDMLESFQSSSCTPAFCPLELNVKLKAKVGDPLHKPEDYRCLVRKLNFLTHTRPDINFAVQHLSQFLQFPCVLHMQAAIHVLRYLRGTSDYGIFFNSSPDLSLRVFCDSDWASCADSRRSDSGFCVFLSGSLISWKSKKQSVISLSSAEAKYRAMSKAVAEVTWVSRLLGDFGVSCSSHVPLFCDNQAALHIARNPVFHERTKHIKLDCHFVRHKLGEGLLSLHHVSNSAQVVDLLTKALPGPAHYFYLRKLGVLSPSNLRGAVRIGPVGIG</sequence>
<evidence type="ECO:0000259" key="2">
    <source>
        <dbReference type="Pfam" id="PF07727"/>
    </source>
</evidence>
<feature type="signal peptide" evidence="1">
    <location>
        <begin position="1"/>
        <end position="20"/>
    </location>
</feature>
<dbReference type="InterPro" id="IPR013103">
    <property type="entry name" value="RVT_2"/>
</dbReference>
<proteinExistence type="predicted"/>
<feature type="chain" id="PRO_5010383846" evidence="1">
    <location>
        <begin position="21"/>
        <end position="400"/>
    </location>
</feature>
<dbReference type="STRING" id="4097.A0A1S3Z1H7"/>
<evidence type="ECO:0000256" key="1">
    <source>
        <dbReference type="SAM" id="SignalP"/>
    </source>
</evidence>
<dbReference type="CDD" id="cd09272">
    <property type="entry name" value="RNase_HI_RT_Ty1"/>
    <property type="match status" value="1"/>
</dbReference>
<evidence type="ECO:0000313" key="3">
    <source>
        <dbReference type="RefSeq" id="XP_016458245.1"/>
    </source>
</evidence>
<dbReference type="KEGG" id="nta:107781941"/>
<protein>
    <submittedName>
        <fullName evidence="3">Uncharacterized mitochondrial protein AtMg00810-like</fullName>
    </submittedName>
</protein>
<dbReference type="SUPFAM" id="SSF56672">
    <property type="entry name" value="DNA/RNA polymerases"/>
    <property type="match status" value="1"/>
</dbReference>
<reference evidence="3" key="1">
    <citation type="submission" date="2025-08" db="UniProtKB">
        <authorList>
            <consortium name="RefSeq"/>
        </authorList>
    </citation>
    <scope>IDENTIFICATION</scope>
</reference>
<dbReference type="PaxDb" id="4097-A0A1S3Z1H7"/>
<dbReference type="PANTHER" id="PTHR11439">
    <property type="entry name" value="GAG-POL-RELATED RETROTRANSPOSON"/>
    <property type="match status" value="1"/>
</dbReference>
<dbReference type="PANTHER" id="PTHR11439:SF498">
    <property type="entry name" value="DNAK FAMILY PROTEIN"/>
    <property type="match status" value="1"/>
</dbReference>
<dbReference type="InterPro" id="IPR043502">
    <property type="entry name" value="DNA/RNA_pol_sf"/>
</dbReference>
<dbReference type="AlphaFoldDB" id="A0A1S3Z1H7"/>
<accession>A0A1S3Z1H7</accession>
<gene>
    <name evidence="3" type="primary">LOC107781941</name>
</gene>
<keyword evidence="1" id="KW-0732">Signal</keyword>
<feature type="domain" description="Reverse transcriptase Ty1/copia-type" evidence="2">
    <location>
        <begin position="60"/>
        <end position="147"/>
    </location>
</feature>
<dbReference type="Pfam" id="PF07727">
    <property type="entry name" value="RVT_2"/>
    <property type="match status" value="1"/>
</dbReference>
<name>A0A1S3Z1H7_TOBAC</name>
<dbReference type="RefSeq" id="XP_016458245.1">
    <property type="nucleotide sequence ID" value="XM_016602759.1"/>
</dbReference>